<keyword evidence="1" id="KW-1133">Transmembrane helix</keyword>
<dbReference type="InterPro" id="IPR011047">
    <property type="entry name" value="Quinoprotein_ADH-like_sf"/>
</dbReference>
<dbReference type="Gene3D" id="2.60.40.1120">
    <property type="entry name" value="Carboxypeptidase-like, regulatory domain"/>
    <property type="match status" value="1"/>
</dbReference>
<reference evidence="2" key="1">
    <citation type="journal article" date="2020" name="mSystems">
        <title>Genome- and Community-Level Interaction Insights into Carbon Utilization and Element Cycling Functions of Hydrothermarchaeota in Hydrothermal Sediment.</title>
        <authorList>
            <person name="Zhou Z."/>
            <person name="Liu Y."/>
            <person name="Xu W."/>
            <person name="Pan J."/>
            <person name="Luo Z.H."/>
            <person name="Li M."/>
        </authorList>
    </citation>
    <scope>NUCLEOTIDE SEQUENCE [LARGE SCALE GENOMIC DNA]</scope>
    <source>
        <strain evidence="2">SpSt-579</strain>
    </source>
</reference>
<dbReference type="InterPro" id="IPR008969">
    <property type="entry name" value="CarboxyPept-like_regulatory"/>
</dbReference>
<dbReference type="AlphaFoldDB" id="A0A7C4M3K5"/>
<feature type="transmembrane region" description="Helical" evidence="1">
    <location>
        <begin position="1118"/>
        <end position="1138"/>
    </location>
</feature>
<keyword evidence="2" id="KW-0645">Protease</keyword>
<sequence>MPLIFLKKVTLLFLFVTFFLFFQNNNLVFSQETKINREQALCYSQCTAYKFLWQGDFCYDLLTAACGEKVSVKDVVDFTYNIYSLLRKNALAMWVDVDNVFKAWFVCKPLIEDCIVPQLNNCRQICQSEPKYFAPDLSVGHPDSRFRGVIYDANKNKLYFKVVNNGMAYAWDIEVEASYGHTTDKNGYIPNNKSRQLFKQKIEHLIYLGARNGPPKTPGDYIGDFLIDEALSGMYLQDFKSWLLSDFKSDSKNYSVPNFWIKEIPFTPIKGELNQIILNVDPSNLIEESDEKNNTFILNIDLRPTPSQFSLENFSYQLVEQTLNDFFISFKIKNNGDESGKALIKIYEDTDEQNPPVYETVQIITGKAINDGLFSIDTTIHIDPSKEKNLYCGKSKKYTLTILNQETNEKITKEFSLPIYVGEVWGRVVDLFDKPVNEATIRSSTGQETKTGKDGFYHLVGINSLGDVTITVTHPEFSQESKKELKFKVDNFYKVCDEEKTRFTAVNFVLKDIDVIFKVTVKDKKTSKPINAHLIATSKDGFRAEQEVSEKTPLPGLQPGKYFFTISAYGYKTIGQTVNAVPQNLELEFFMEKLNGRSDDISLTIQQPQLLWEKDLGEETFVDMRMTKDGKSLIFYTSKNRPGTGKLYFLESLTGNEKNIVLTIANSGNSQASIDTSYDGNTTALCSNDGKTSGKNRGKNWLKLFDSSGKSLGEIDYNPMTATRLCEVSPDGFYLYPHLLFNKGFYQYTRFDTEGKMNYKKPSEEKVTFGSYQGTHFTTENKVFGLGNQDCDLALKNFDQTVIYCYQENNLNPPIFTDSSQDGKKIAMIGVNKIYLFFQNQKLWQKDVLTNSGFLSIGITPGGKYVIYSTYNSTVPYRQIKIFTDNNIDKTPSQSQKGNEEDVVYVAANDKGIFYVAQKGKKLRLYQVGQYSREYEGEAYPPPTKPVLTKDISLFKDGRLESLSPLVYNDLISGLVYYANQSVSFYLNDLGTIRLTQGTIFGVDKKGNPVLLKGQITADFNSPIKIYAIKFDRYDLALFEIKLNQFINDQLDEEQYFEIKNIHTKFTVKNEAGKINVAVEKGEVEVKGKNLIRKVTNGKQIVIDKKNNVNESVFIPNFFVKVLIVGVLIILAVLLFVYRKTKIGQLILKTLKKIFLFLIFIFKKLINKLLKRKS</sequence>
<protein>
    <submittedName>
        <fullName evidence="2">Carboxypeptidase regulatory-like domain-containing protein</fullName>
    </submittedName>
</protein>
<keyword evidence="2" id="KW-0378">Hydrolase</keyword>
<proteinExistence type="predicted"/>
<organism evidence="2">
    <name type="scientific">candidate division CPR3 bacterium</name>
    <dbReference type="NCBI Taxonomy" id="2268181"/>
    <lineage>
        <taxon>Bacteria</taxon>
        <taxon>Bacteria division CPR3</taxon>
    </lineage>
</organism>
<comment type="caution">
    <text evidence="2">The sequence shown here is derived from an EMBL/GenBank/DDBJ whole genome shotgun (WGS) entry which is preliminary data.</text>
</comment>
<name>A0A7C4M3K5_UNCC3</name>
<keyword evidence="2" id="KW-0121">Carboxypeptidase</keyword>
<keyword evidence="1" id="KW-0812">Transmembrane</keyword>
<dbReference type="GO" id="GO:0004180">
    <property type="term" value="F:carboxypeptidase activity"/>
    <property type="evidence" value="ECO:0007669"/>
    <property type="project" value="UniProtKB-KW"/>
</dbReference>
<keyword evidence="1" id="KW-0472">Membrane</keyword>
<gene>
    <name evidence="2" type="ORF">ENT43_03470</name>
</gene>
<dbReference type="SUPFAM" id="SSF50998">
    <property type="entry name" value="Quinoprotein alcohol dehydrogenase-like"/>
    <property type="match status" value="1"/>
</dbReference>
<evidence type="ECO:0000256" key="1">
    <source>
        <dbReference type="SAM" id="Phobius"/>
    </source>
</evidence>
<dbReference type="EMBL" id="DSYQ01000017">
    <property type="protein sequence ID" value="HGT71292.1"/>
    <property type="molecule type" value="Genomic_DNA"/>
</dbReference>
<evidence type="ECO:0000313" key="2">
    <source>
        <dbReference type="EMBL" id="HGT71292.1"/>
    </source>
</evidence>
<accession>A0A7C4M3K5</accession>
<dbReference type="SUPFAM" id="SSF49464">
    <property type="entry name" value="Carboxypeptidase regulatory domain-like"/>
    <property type="match status" value="1"/>
</dbReference>